<dbReference type="InterPro" id="IPR015378">
    <property type="entry name" value="Transposase-like_Mu_C"/>
</dbReference>
<name>A0ABS7ZS22_9GAMM</name>
<dbReference type="PROSITE" id="PS50994">
    <property type="entry name" value="INTEGRASE"/>
    <property type="match status" value="1"/>
</dbReference>
<dbReference type="RefSeq" id="WP_225674375.1">
    <property type="nucleotide sequence ID" value="NZ_JAEDAH010000047.1"/>
</dbReference>
<evidence type="ECO:0000313" key="3">
    <source>
        <dbReference type="EMBL" id="MCA6063908.1"/>
    </source>
</evidence>
<feature type="region of interest" description="Disordered" evidence="1">
    <location>
        <begin position="131"/>
        <end position="156"/>
    </location>
</feature>
<dbReference type="Proteomes" id="UP000714380">
    <property type="component" value="Unassembled WGS sequence"/>
</dbReference>
<evidence type="ECO:0000259" key="2">
    <source>
        <dbReference type="PROSITE" id="PS50994"/>
    </source>
</evidence>
<keyword evidence="4" id="KW-1185">Reference proteome</keyword>
<evidence type="ECO:0000256" key="1">
    <source>
        <dbReference type="SAM" id="MobiDB-lite"/>
    </source>
</evidence>
<dbReference type="InterPro" id="IPR001584">
    <property type="entry name" value="Integrase_cat-core"/>
</dbReference>
<dbReference type="Pfam" id="PF09299">
    <property type="entry name" value="Mu-transpos_C"/>
    <property type="match status" value="1"/>
</dbReference>
<protein>
    <submittedName>
        <fullName evidence="3">DDE-type integrase/transposase/recombinase</fullName>
    </submittedName>
</protein>
<feature type="region of interest" description="Disordered" evidence="1">
    <location>
        <begin position="611"/>
        <end position="669"/>
    </location>
</feature>
<dbReference type="Gene3D" id="3.30.420.10">
    <property type="entry name" value="Ribonuclease H-like superfamily/Ribonuclease H"/>
    <property type="match status" value="1"/>
</dbReference>
<gene>
    <name evidence="3" type="ORF">I9W95_09840</name>
</gene>
<dbReference type="InterPro" id="IPR012337">
    <property type="entry name" value="RNaseH-like_sf"/>
</dbReference>
<evidence type="ECO:0000313" key="4">
    <source>
        <dbReference type="Proteomes" id="UP000714380"/>
    </source>
</evidence>
<dbReference type="InterPro" id="IPR036397">
    <property type="entry name" value="RNaseH_sf"/>
</dbReference>
<dbReference type="EMBL" id="JAEDAH010000047">
    <property type="protein sequence ID" value="MCA6063908.1"/>
    <property type="molecule type" value="Genomic_DNA"/>
</dbReference>
<sequence length="690" mass="78382">MQINQVLQSPTQGQRLRVIGLEPDGYYWVIDIDEEKAWPIHASESELELYEAIPDPYIPPVVEAGSVAEARRDEAFAAISPLLEHHSKLFDKASRNALIKKVLENSSRPRLYITRALRRFWQRGMVPNSLTPDYQNSGARGKRRRNPTTKVGRKRSVSPGQGIVVTEEIADIFRSAIELYYLVGKKVPLSQALTKAHGVLKTRYPTLLPEDLPTQGQFHYFYRANYQKHEVERRRMPARTYNKDVLPLTSTATAFNFGPGARYEIDATIVDIYLVSEKDPERIVGRPTLYLVKDVFSRMIVGMYVGFENASWVTAAMALANAFSSKVEYCAQFGVTITEEMWPSVGIPSSILADRGELLSRQADTLANRFGIQISNSRAYRGDDKGICERHFNTIQSEFKPYARGIVEAVNGKKRSGRRYELDAELSLSAFTEMMIHLVIRHNTTHVVDNYDFARDMPEDLAAVPLELWNWGIKNRTGKLRACDDKLALINLLPSEKATVSEEGIRLRKLTYTCQKALKAGWFDRIKQTRPSEVEVSFDPRNTNLIYVRPNTSSGVIWHAELSDRSRRYQDMTFSEAAQMLVAKGQAEAAAKQRKAFKAPDTQSVIEDIIQRERNKKPKASEKSASERLLGIRDNRRTELADERQRTTLTKAKSSQVKEKPSVIDIRTRKEADISLDYPDLDQILGSDDD</sequence>
<feature type="compositionally biased region" description="Basic and acidic residues" evidence="1">
    <location>
        <begin position="656"/>
        <end position="669"/>
    </location>
</feature>
<dbReference type="SUPFAM" id="SSF53098">
    <property type="entry name" value="Ribonuclease H-like"/>
    <property type="match status" value="1"/>
</dbReference>
<feature type="compositionally biased region" description="Basic and acidic residues" evidence="1">
    <location>
        <begin position="611"/>
        <end position="646"/>
    </location>
</feature>
<organism evidence="3 4">
    <name type="scientific">Thalassolituus marinus</name>
    <dbReference type="NCBI Taxonomy" id="671053"/>
    <lineage>
        <taxon>Bacteria</taxon>
        <taxon>Pseudomonadati</taxon>
        <taxon>Pseudomonadota</taxon>
        <taxon>Gammaproteobacteria</taxon>
        <taxon>Oceanospirillales</taxon>
        <taxon>Oceanospirillaceae</taxon>
        <taxon>Thalassolituus</taxon>
    </lineage>
</organism>
<reference evidence="3 4" key="1">
    <citation type="submission" date="2020-12" db="EMBL/GenBank/DDBJ databases">
        <title>Novel Thalassolituus-related marine hydrocarbonoclastic bacteria mediated algae-derived hydrocarbons mineralization in twilight zone of the northern South China Sea.</title>
        <authorList>
            <person name="Dong C."/>
        </authorList>
    </citation>
    <scope>NUCLEOTIDE SEQUENCE [LARGE SCALE GENOMIC DNA]</scope>
    <source>
        <strain evidence="3 4">IMCC1826</strain>
    </source>
</reference>
<accession>A0ABS7ZS22</accession>
<feature type="compositionally biased region" description="Basic residues" evidence="1">
    <location>
        <begin position="140"/>
        <end position="156"/>
    </location>
</feature>
<feature type="domain" description="Integrase catalytic" evidence="2">
    <location>
        <begin position="255"/>
        <end position="466"/>
    </location>
</feature>
<comment type="caution">
    <text evidence="3">The sequence shown here is derived from an EMBL/GenBank/DDBJ whole genome shotgun (WGS) entry which is preliminary data.</text>
</comment>
<proteinExistence type="predicted"/>